<sequence length="190" mass="20727">MHERSCISMLAHNGPLPRHPHLDGSDIFQTTGEERGFYHLLEAAHWIGDAEDYSGPDGWQRFDRELAPSLAGSIVADLLTYVYDAAGPLGLARCLADALDNITAELGHSDPDPDDPRKNPAASLAITEALTVALVDVLASLWVRATDPDGRAVEGEVRGLRPTLTLRRDDGELVTDIRPERVQNIEVMSL</sequence>
<name>A0ABU2L6Q6_9ACTN</name>
<protein>
    <submittedName>
        <fullName evidence="1">Uncharacterized protein</fullName>
    </submittedName>
</protein>
<dbReference type="EMBL" id="JAVREN010000010">
    <property type="protein sequence ID" value="MDT0307247.1"/>
    <property type="molecule type" value="Genomic_DNA"/>
</dbReference>
<dbReference type="Proteomes" id="UP001183388">
    <property type="component" value="Unassembled WGS sequence"/>
</dbReference>
<evidence type="ECO:0000313" key="2">
    <source>
        <dbReference type="Proteomes" id="UP001183388"/>
    </source>
</evidence>
<accession>A0ABU2L6Q6</accession>
<comment type="caution">
    <text evidence="1">The sequence shown here is derived from an EMBL/GenBank/DDBJ whole genome shotgun (WGS) entry which is preliminary data.</text>
</comment>
<reference evidence="2" key="1">
    <citation type="submission" date="2023-07" db="EMBL/GenBank/DDBJ databases">
        <title>30 novel species of actinomycetes from the DSMZ collection.</title>
        <authorList>
            <person name="Nouioui I."/>
        </authorList>
    </citation>
    <scope>NUCLEOTIDE SEQUENCE [LARGE SCALE GENOMIC DNA]</scope>
    <source>
        <strain evidence="2">DSM 44917</strain>
    </source>
</reference>
<evidence type="ECO:0000313" key="1">
    <source>
        <dbReference type="EMBL" id="MDT0307247.1"/>
    </source>
</evidence>
<gene>
    <name evidence="1" type="ORF">RM780_09760</name>
</gene>
<organism evidence="1 2">
    <name type="scientific">Streptomyces boetiae</name>
    <dbReference type="NCBI Taxonomy" id="3075541"/>
    <lineage>
        <taxon>Bacteria</taxon>
        <taxon>Bacillati</taxon>
        <taxon>Actinomycetota</taxon>
        <taxon>Actinomycetes</taxon>
        <taxon>Kitasatosporales</taxon>
        <taxon>Streptomycetaceae</taxon>
        <taxon>Streptomyces</taxon>
    </lineage>
</organism>
<proteinExistence type="predicted"/>
<keyword evidence="2" id="KW-1185">Reference proteome</keyword>